<accession>A0AAV0R5X2</accession>
<dbReference type="CDD" id="cd09272">
    <property type="entry name" value="RNase_HI_RT_Ty1"/>
    <property type="match status" value="1"/>
</dbReference>
<name>A0AAV0R5X2_9ROSI</name>
<protein>
    <submittedName>
        <fullName evidence="1">Uncharacterized protein</fullName>
    </submittedName>
</protein>
<sequence>MTTTRHDLMYYVCLLRRFMESPTRQNMLDAKRILRYMKESLGHGIWYRRRGEGGGVKLIGYTDSDYAGDVDDKKSTSGYAFFLIGGVFSWTSKKQPIVILSTTEA</sequence>
<keyword evidence="2" id="KW-1185">Reference proteome</keyword>
<dbReference type="Proteomes" id="UP001154282">
    <property type="component" value="Unassembled WGS sequence"/>
</dbReference>
<dbReference type="EMBL" id="CAMGYJ010000010">
    <property type="protein sequence ID" value="CAI0551872.1"/>
    <property type="molecule type" value="Genomic_DNA"/>
</dbReference>
<evidence type="ECO:0000313" key="2">
    <source>
        <dbReference type="Proteomes" id="UP001154282"/>
    </source>
</evidence>
<reference evidence="1" key="1">
    <citation type="submission" date="2022-08" db="EMBL/GenBank/DDBJ databases">
        <authorList>
            <person name="Gutierrez-Valencia J."/>
        </authorList>
    </citation>
    <scope>NUCLEOTIDE SEQUENCE</scope>
</reference>
<gene>
    <name evidence="1" type="ORF">LITE_LOCUS46161</name>
</gene>
<dbReference type="AlphaFoldDB" id="A0AAV0R5X2"/>
<organism evidence="1 2">
    <name type="scientific">Linum tenue</name>
    <dbReference type="NCBI Taxonomy" id="586396"/>
    <lineage>
        <taxon>Eukaryota</taxon>
        <taxon>Viridiplantae</taxon>
        <taxon>Streptophyta</taxon>
        <taxon>Embryophyta</taxon>
        <taxon>Tracheophyta</taxon>
        <taxon>Spermatophyta</taxon>
        <taxon>Magnoliopsida</taxon>
        <taxon>eudicotyledons</taxon>
        <taxon>Gunneridae</taxon>
        <taxon>Pentapetalae</taxon>
        <taxon>rosids</taxon>
        <taxon>fabids</taxon>
        <taxon>Malpighiales</taxon>
        <taxon>Linaceae</taxon>
        <taxon>Linum</taxon>
    </lineage>
</organism>
<comment type="caution">
    <text evidence="1">The sequence shown here is derived from an EMBL/GenBank/DDBJ whole genome shotgun (WGS) entry which is preliminary data.</text>
</comment>
<dbReference type="PANTHER" id="PTHR11439:SF483">
    <property type="entry name" value="PEPTIDE SYNTHASE GLIP-LIKE, PUTATIVE (AFU_ORTHOLOGUE AFUA_3G12920)-RELATED"/>
    <property type="match status" value="1"/>
</dbReference>
<dbReference type="PANTHER" id="PTHR11439">
    <property type="entry name" value="GAG-POL-RELATED RETROTRANSPOSON"/>
    <property type="match status" value="1"/>
</dbReference>
<proteinExistence type="predicted"/>
<evidence type="ECO:0000313" key="1">
    <source>
        <dbReference type="EMBL" id="CAI0551872.1"/>
    </source>
</evidence>